<dbReference type="InterPro" id="IPR010895">
    <property type="entry name" value="CHRD"/>
</dbReference>
<organism evidence="3">
    <name type="scientific">uncultured Rubrobacteraceae bacterium</name>
    <dbReference type="NCBI Taxonomy" id="349277"/>
    <lineage>
        <taxon>Bacteria</taxon>
        <taxon>Bacillati</taxon>
        <taxon>Actinomycetota</taxon>
        <taxon>Rubrobacteria</taxon>
        <taxon>Rubrobacterales</taxon>
        <taxon>Rubrobacteraceae</taxon>
        <taxon>environmental samples</taxon>
    </lineage>
</organism>
<proteinExistence type="predicted"/>
<dbReference type="AlphaFoldDB" id="A0A6J4P7P5"/>
<name>A0A6J4P7P5_9ACTN</name>
<reference evidence="3" key="1">
    <citation type="submission" date="2020-02" db="EMBL/GenBank/DDBJ databases">
        <authorList>
            <person name="Meier V. D."/>
        </authorList>
    </citation>
    <scope>NUCLEOTIDE SEQUENCE</scope>
    <source>
        <strain evidence="3">AVDCRST_MAG01</strain>
    </source>
</reference>
<dbReference type="EMBL" id="CADCUW010000189">
    <property type="protein sequence ID" value="CAA9405706.1"/>
    <property type="molecule type" value="Genomic_DNA"/>
</dbReference>
<accession>A0A6J4P7P5</accession>
<dbReference type="Pfam" id="PF07452">
    <property type="entry name" value="CHRD"/>
    <property type="match status" value="1"/>
</dbReference>
<protein>
    <recommendedName>
        <fullName evidence="2">CHRD domain-containing protein</fullName>
    </recommendedName>
</protein>
<feature type="signal peptide" evidence="1">
    <location>
        <begin position="1"/>
        <end position="20"/>
    </location>
</feature>
<sequence>MRLRNLVVATVATALVVAMAGGPALAKTVVAGVEGGRLLTVELLGSNEVPGPGDPDGSGTALISVNPSRERLCYELTAENIATATAAHIHEAPAGTAGPVVVGLAPPADGSSSGCVAADKTLLKEIKKDPAGYYVNVHNAEFPAGALRGQLSR</sequence>
<dbReference type="SMART" id="SM00754">
    <property type="entry name" value="CHRD"/>
    <property type="match status" value="1"/>
</dbReference>
<evidence type="ECO:0000313" key="3">
    <source>
        <dbReference type="EMBL" id="CAA9405706.1"/>
    </source>
</evidence>
<keyword evidence="1" id="KW-0732">Signal</keyword>
<feature type="chain" id="PRO_5038446196" description="CHRD domain-containing protein" evidence="1">
    <location>
        <begin position="21"/>
        <end position="153"/>
    </location>
</feature>
<evidence type="ECO:0000259" key="2">
    <source>
        <dbReference type="SMART" id="SM00754"/>
    </source>
</evidence>
<evidence type="ECO:0000256" key="1">
    <source>
        <dbReference type="SAM" id="SignalP"/>
    </source>
</evidence>
<gene>
    <name evidence="3" type="ORF">AVDCRST_MAG01-01-1289</name>
</gene>
<feature type="domain" description="CHRD" evidence="2">
    <location>
        <begin position="37"/>
        <end position="153"/>
    </location>
</feature>